<keyword evidence="8" id="KW-1185">Reference proteome</keyword>
<dbReference type="GO" id="GO:0005634">
    <property type="term" value="C:nucleus"/>
    <property type="evidence" value="ECO:0000318"/>
    <property type="project" value="GO_Central"/>
</dbReference>
<evidence type="ECO:0000259" key="5">
    <source>
        <dbReference type="PROSITE" id="PS51886"/>
    </source>
</evidence>
<dbReference type="EMBL" id="KB097495">
    <property type="protein sequence ID" value="ESN96319.1"/>
    <property type="molecule type" value="Genomic_DNA"/>
</dbReference>
<comment type="similarity">
    <text evidence="2">Belongs to the OXR1 family.</text>
</comment>
<evidence type="ECO:0000313" key="6">
    <source>
        <dbReference type="EMBL" id="ESN96319.1"/>
    </source>
</evidence>
<dbReference type="PANTHER" id="PTHR23354">
    <property type="entry name" value="NUCLEOLAR PROTEIN 7/ESTROGEN RECEPTOR COACTIVATOR-RELATED"/>
    <property type="match status" value="1"/>
</dbReference>
<accession>T1FZF5</accession>
<evidence type="ECO:0000256" key="3">
    <source>
        <dbReference type="ARBA" id="ARBA00023128"/>
    </source>
</evidence>
<dbReference type="GO" id="GO:0005739">
    <property type="term" value="C:mitochondrion"/>
    <property type="evidence" value="ECO:0007669"/>
    <property type="project" value="UniProtKB-SubCell"/>
</dbReference>
<dbReference type="InParanoid" id="T1FZF5"/>
<comment type="subcellular location">
    <subcellularLocation>
        <location evidence="1">Mitochondrion</location>
    </subcellularLocation>
</comment>
<dbReference type="SMART" id="SM00584">
    <property type="entry name" value="TLDc"/>
    <property type="match status" value="1"/>
</dbReference>
<dbReference type="PANTHER" id="PTHR23354:SF62">
    <property type="entry name" value="MUSTARD, ISOFORM V"/>
    <property type="match status" value="1"/>
</dbReference>
<dbReference type="HOGENOM" id="CLU_029204_4_2_1"/>
<evidence type="ECO:0000256" key="2">
    <source>
        <dbReference type="ARBA" id="ARBA00009540"/>
    </source>
</evidence>
<dbReference type="Proteomes" id="UP000015101">
    <property type="component" value="Unassembled WGS sequence"/>
</dbReference>
<name>T1FZF5_HELRO</name>
<dbReference type="CTD" id="20214203"/>
<dbReference type="PROSITE" id="PS51886">
    <property type="entry name" value="TLDC"/>
    <property type="match status" value="1"/>
</dbReference>
<evidence type="ECO:0000313" key="7">
    <source>
        <dbReference type="EnsemblMetazoa" id="HelroP68491"/>
    </source>
</evidence>
<protein>
    <recommendedName>
        <fullName evidence="4">Oxidation resistance protein 1</fullName>
    </recommendedName>
</protein>
<dbReference type="KEGG" id="hro:HELRODRAFT_68491"/>
<dbReference type="OrthoDB" id="26679at2759"/>
<dbReference type="Pfam" id="PF07534">
    <property type="entry name" value="TLD"/>
    <property type="match status" value="1"/>
</dbReference>
<dbReference type="GeneID" id="20214203"/>
<sequence length="160" mass="18512">QFREFLPSRIDGRPWNLAYSSWKHGYSLKTLYRQVALLRTNPDVALLIVRDSKKQIFGALIYDGIHKNESFYGGGESFMFSFYQRFKHYPWSSLNDYIARGTSEYFIVGSSGGSYGLSIDDSLETGKTNKCETFQNNLLTSSEEFKIDAVEVWHFPFQLK</sequence>
<organism evidence="7 8">
    <name type="scientific">Helobdella robusta</name>
    <name type="common">Californian leech</name>
    <dbReference type="NCBI Taxonomy" id="6412"/>
    <lineage>
        <taxon>Eukaryota</taxon>
        <taxon>Metazoa</taxon>
        <taxon>Spiralia</taxon>
        <taxon>Lophotrochozoa</taxon>
        <taxon>Annelida</taxon>
        <taxon>Clitellata</taxon>
        <taxon>Hirudinea</taxon>
        <taxon>Rhynchobdellida</taxon>
        <taxon>Glossiphoniidae</taxon>
        <taxon>Helobdella</taxon>
    </lineage>
</organism>
<proteinExistence type="inferred from homology"/>
<dbReference type="AlphaFoldDB" id="T1FZF5"/>
<dbReference type="OMA" id="TQQDFNI"/>
<feature type="domain" description="TLDc" evidence="5">
    <location>
        <begin position="1"/>
        <end position="156"/>
    </location>
</feature>
<evidence type="ECO:0000256" key="1">
    <source>
        <dbReference type="ARBA" id="ARBA00004173"/>
    </source>
</evidence>
<dbReference type="GO" id="GO:0006979">
    <property type="term" value="P:response to oxidative stress"/>
    <property type="evidence" value="ECO:0000318"/>
    <property type="project" value="GO_Central"/>
</dbReference>
<dbReference type="RefSeq" id="XP_009025238.1">
    <property type="nucleotide sequence ID" value="XM_009026990.1"/>
</dbReference>
<reference evidence="7" key="3">
    <citation type="submission" date="2015-06" db="UniProtKB">
        <authorList>
            <consortium name="EnsemblMetazoa"/>
        </authorList>
    </citation>
    <scope>IDENTIFICATION</scope>
</reference>
<gene>
    <name evidence="7" type="primary">20214203</name>
    <name evidence="6" type="ORF">HELRODRAFT_68491</name>
</gene>
<evidence type="ECO:0000313" key="8">
    <source>
        <dbReference type="Proteomes" id="UP000015101"/>
    </source>
</evidence>
<dbReference type="eggNOG" id="KOG2372">
    <property type="taxonomic scope" value="Eukaryota"/>
</dbReference>
<dbReference type="EMBL" id="AMQM01001381">
    <property type="status" value="NOT_ANNOTATED_CDS"/>
    <property type="molecule type" value="Genomic_DNA"/>
</dbReference>
<dbReference type="InterPro" id="IPR006571">
    <property type="entry name" value="TLDc_dom"/>
</dbReference>
<keyword evidence="3" id="KW-0496">Mitochondrion</keyword>
<reference evidence="6 8" key="2">
    <citation type="journal article" date="2013" name="Nature">
        <title>Insights into bilaterian evolution from three spiralian genomes.</title>
        <authorList>
            <person name="Simakov O."/>
            <person name="Marletaz F."/>
            <person name="Cho S.J."/>
            <person name="Edsinger-Gonzales E."/>
            <person name="Havlak P."/>
            <person name="Hellsten U."/>
            <person name="Kuo D.H."/>
            <person name="Larsson T."/>
            <person name="Lv J."/>
            <person name="Arendt D."/>
            <person name="Savage R."/>
            <person name="Osoegawa K."/>
            <person name="de Jong P."/>
            <person name="Grimwood J."/>
            <person name="Chapman J.A."/>
            <person name="Shapiro H."/>
            <person name="Aerts A."/>
            <person name="Otillar R.P."/>
            <person name="Terry A.Y."/>
            <person name="Boore J.L."/>
            <person name="Grigoriev I.V."/>
            <person name="Lindberg D.R."/>
            <person name="Seaver E.C."/>
            <person name="Weisblat D.A."/>
            <person name="Putnam N.H."/>
            <person name="Rokhsar D.S."/>
        </authorList>
    </citation>
    <scope>NUCLEOTIDE SEQUENCE</scope>
</reference>
<evidence type="ECO:0000256" key="4">
    <source>
        <dbReference type="ARBA" id="ARBA00040604"/>
    </source>
</evidence>
<dbReference type="EnsemblMetazoa" id="HelroT68491">
    <property type="protein sequence ID" value="HelroP68491"/>
    <property type="gene ID" value="HelroG68491"/>
</dbReference>
<reference evidence="8" key="1">
    <citation type="submission" date="2012-12" db="EMBL/GenBank/DDBJ databases">
        <authorList>
            <person name="Hellsten U."/>
            <person name="Grimwood J."/>
            <person name="Chapman J.A."/>
            <person name="Shapiro H."/>
            <person name="Aerts A."/>
            <person name="Otillar R.P."/>
            <person name="Terry A.Y."/>
            <person name="Boore J.L."/>
            <person name="Simakov O."/>
            <person name="Marletaz F."/>
            <person name="Cho S.-J."/>
            <person name="Edsinger-Gonzales E."/>
            <person name="Havlak P."/>
            <person name="Kuo D.-H."/>
            <person name="Larsson T."/>
            <person name="Lv J."/>
            <person name="Arendt D."/>
            <person name="Savage R."/>
            <person name="Osoegawa K."/>
            <person name="de Jong P."/>
            <person name="Lindberg D.R."/>
            <person name="Seaver E.C."/>
            <person name="Weisblat D.A."/>
            <person name="Putnam N.H."/>
            <person name="Grigoriev I.V."/>
            <person name="Rokhsar D.S."/>
        </authorList>
    </citation>
    <scope>NUCLEOTIDE SEQUENCE</scope>
</reference>